<dbReference type="Pfam" id="PF05557">
    <property type="entry name" value="MAD"/>
    <property type="match status" value="1"/>
</dbReference>
<comment type="similarity">
    <text evidence="2">Belongs to the MAD1 family.</text>
</comment>
<dbReference type="Gene3D" id="3.30.457.60">
    <property type="match status" value="1"/>
</dbReference>
<evidence type="ECO:0000256" key="4">
    <source>
        <dbReference type="ARBA" id="ARBA00022618"/>
    </source>
</evidence>
<dbReference type="AlphaFoldDB" id="A0A0C3EMK9"/>
<dbReference type="OrthoDB" id="331602at2759"/>
<evidence type="ECO:0000256" key="8">
    <source>
        <dbReference type="SAM" id="Coils"/>
    </source>
</evidence>
<reference evidence="11" key="2">
    <citation type="submission" date="2015-01" db="EMBL/GenBank/DDBJ databases">
        <title>Evolutionary Origins and Diversification of the Mycorrhizal Mutualists.</title>
        <authorList>
            <consortium name="DOE Joint Genome Institute"/>
            <consortium name="Mycorrhizal Genomics Consortium"/>
            <person name="Kohler A."/>
            <person name="Kuo A."/>
            <person name="Nagy L.G."/>
            <person name="Floudas D."/>
            <person name="Copeland A."/>
            <person name="Barry K.W."/>
            <person name="Cichocki N."/>
            <person name="Veneault-Fourrey C."/>
            <person name="LaButti K."/>
            <person name="Lindquist E.A."/>
            <person name="Lipzen A."/>
            <person name="Lundell T."/>
            <person name="Morin E."/>
            <person name="Murat C."/>
            <person name="Riley R."/>
            <person name="Ohm R."/>
            <person name="Sun H."/>
            <person name="Tunlid A."/>
            <person name="Henrissat B."/>
            <person name="Grigoriev I.V."/>
            <person name="Hibbett D.S."/>
            <person name="Martin F."/>
        </authorList>
    </citation>
    <scope>NUCLEOTIDE SEQUENCE [LARGE SCALE GENOMIC DNA]</scope>
    <source>
        <strain evidence="11">F 1598</strain>
    </source>
</reference>
<dbReference type="Gene3D" id="6.10.250.90">
    <property type="match status" value="1"/>
</dbReference>
<evidence type="ECO:0000256" key="9">
    <source>
        <dbReference type="SAM" id="MobiDB-lite"/>
    </source>
</evidence>
<dbReference type="STRING" id="765440.A0A0C3EMK9"/>
<evidence type="ECO:0000256" key="1">
    <source>
        <dbReference type="ARBA" id="ARBA00004123"/>
    </source>
</evidence>
<keyword evidence="11" id="KW-1185">Reference proteome</keyword>
<dbReference type="GO" id="GO:0051315">
    <property type="term" value="P:attachment of mitotic spindle microtubules to kinetochore"/>
    <property type="evidence" value="ECO:0007669"/>
    <property type="project" value="TreeGrafter"/>
</dbReference>
<dbReference type="InterPro" id="IPR008672">
    <property type="entry name" value="Mad1"/>
</dbReference>
<name>A0A0C3EMK9_PILCF</name>
<sequence length="720" mass="81495">MDGEQLSGPSTRVRNATSFRTTAIKRDSLMAELERDPQHSTAKRQQRTQAFTSQLAHASLERQLASLTTTKNDLEKKLREKDVVIDRLEKDRRWLAERENEEREEKERERIEWDEAKRQSDSELRTLRASLTALREEHADLQDAHSSLSRTTSQMIASQKSQLTTLTHQTTLLTSELAEFKSIADERNHTIQTLQDQLDELNSTQNSLRDARQGAEEDNWSVVREELHRQADYLRTLEGTNAKMSMELNNLRERHASVEVLREEKRGLERKVKVLEELREKVVKLEAEVEAARREREEWANKSAENTAYTPSKTPVALTQSLSALRLTHARLLEDHGATKALLRQREAEITAFEQRESEAQHTSDSLRAEVRGLWEKVERSERTTGLAEREVGFLQALVASFTAEETSQDRIDGDTTPLLHSIEAQRVLQLETLLAEYKATVDSLTKEMAAIGGGDPLSLGSGRSRKELAEEAEMERAAKVEIQKALSEMEAASGKQLEKIEELEQSLFELQGEIGAGNHIPPGVRVLSLRQNPAQEWSDLRQAVMDRLKGENEALIKRLKELEEGGHRAGDGGGDDLVPRESWEVVNKEKTELEEVVKQKEKRLLRLQQVFTAKSAEFREAIASILGLKLAFYPNGQVRVTSVYDLSASFVFQPAPKSSDTTGVEAARMQLIAQGEGGPQDLPQLMRYWVEDEQCIPGFLASVTLECWEKVKRESGEVV</sequence>
<accession>A0A0C3EMK9</accession>
<evidence type="ECO:0000256" key="6">
    <source>
        <dbReference type="ARBA" id="ARBA00023242"/>
    </source>
</evidence>
<feature type="coiled-coil region" evidence="8">
    <location>
        <begin position="184"/>
        <end position="302"/>
    </location>
</feature>
<dbReference type="PANTHER" id="PTHR23168:SF0">
    <property type="entry name" value="MITOTIC SPINDLE ASSEMBLY CHECKPOINT PROTEIN MAD1"/>
    <property type="match status" value="1"/>
</dbReference>
<evidence type="ECO:0000256" key="7">
    <source>
        <dbReference type="ARBA" id="ARBA00023306"/>
    </source>
</evidence>
<keyword evidence="7" id="KW-0131">Cell cycle</keyword>
<feature type="compositionally biased region" description="Polar residues" evidence="9">
    <location>
        <begin position="7"/>
        <end position="21"/>
    </location>
</feature>
<dbReference type="GO" id="GO:0000776">
    <property type="term" value="C:kinetochore"/>
    <property type="evidence" value="ECO:0007669"/>
    <property type="project" value="TreeGrafter"/>
</dbReference>
<evidence type="ECO:0000256" key="5">
    <source>
        <dbReference type="ARBA" id="ARBA00022776"/>
    </source>
</evidence>
<evidence type="ECO:0000313" key="11">
    <source>
        <dbReference type="Proteomes" id="UP000054166"/>
    </source>
</evidence>
<reference evidence="10 11" key="1">
    <citation type="submission" date="2014-04" db="EMBL/GenBank/DDBJ databases">
        <authorList>
            <consortium name="DOE Joint Genome Institute"/>
            <person name="Kuo A."/>
            <person name="Tarkka M."/>
            <person name="Buscot F."/>
            <person name="Kohler A."/>
            <person name="Nagy L.G."/>
            <person name="Floudas D."/>
            <person name="Copeland A."/>
            <person name="Barry K.W."/>
            <person name="Cichocki N."/>
            <person name="Veneault-Fourrey C."/>
            <person name="LaButti K."/>
            <person name="Lindquist E.A."/>
            <person name="Lipzen A."/>
            <person name="Lundell T."/>
            <person name="Morin E."/>
            <person name="Murat C."/>
            <person name="Sun H."/>
            <person name="Tunlid A."/>
            <person name="Henrissat B."/>
            <person name="Grigoriev I.V."/>
            <person name="Hibbett D.S."/>
            <person name="Martin F."/>
            <person name="Nordberg H.P."/>
            <person name="Cantor M.N."/>
            <person name="Hua S.X."/>
        </authorList>
    </citation>
    <scope>NUCLEOTIDE SEQUENCE [LARGE SCALE GENOMIC DNA]</scope>
    <source>
        <strain evidence="10 11">F 1598</strain>
    </source>
</reference>
<keyword evidence="5" id="KW-0498">Mitosis</keyword>
<dbReference type="Proteomes" id="UP000054166">
    <property type="component" value="Unassembled WGS sequence"/>
</dbReference>
<feature type="region of interest" description="Disordered" evidence="9">
    <location>
        <begin position="1"/>
        <end position="26"/>
    </location>
</feature>
<comment type="subcellular location">
    <subcellularLocation>
        <location evidence="1">Nucleus</location>
    </subcellularLocation>
</comment>
<keyword evidence="6" id="KW-0539">Nucleus</keyword>
<protein>
    <recommendedName>
        <fullName evidence="3">Spindle assembly checkpoint component MAD1</fullName>
    </recommendedName>
</protein>
<dbReference type="GO" id="GO:0007094">
    <property type="term" value="P:mitotic spindle assembly checkpoint signaling"/>
    <property type="evidence" value="ECO:0007669"/>
    <property type="project" value="InterPro"/>
</dbReference>
<dbReference type="Gene3D" id="1.20.5.170">
    <property type="match status" value="1"/>
</dbReference>
<dbReference type="EMBL" id="KN833073">
    <property type="protein sequence ID" value="KIM73825.1"/>
    <property type="molecule type" value="Genomic_DNA"/>
</dbReference>
<proteinExistence type="inferred from homology"/>
<dbReference type="GO" id="GO:0005635">
    <property type="term" value="C:nuclear envelope"/>
    <property type="evidence" value="ECO:0007669"/>
    <property type="project" value="TreeGrafter"/>
</dbReference>
<dbReference type="SUPFAM" id="SSF75704">
    <property type="entry name" value="Mitotic arrest deficient-like 1, Mad1"/>
    <property type="match status" value="1"/>
</dbReference>
<gene>
    <name evidence="10" type="ORF">PILCRDRAFT_828792</name>
</gene>
<dbReference type="InParanoid" id="A0A0C3EMK9"/>
<dbReference type="PANTHER" id="PTHR23168">
    <property type="entry name" value="MITOTIC SPINDLE ASSEMBLY CHECKPOINT PROTEIN MAD1 MITOTIC ARREST DEFICIENT-LIKE PROTEIN 1"/>
    <property type="match status" value="1"/>
</dbReference>
<dbReference type="FunCoup" id="A0A0C3EMK9">
    <property type="interactions" value="467"/>
</dbReference>
<evidence type="ECO:0000256" key="2">
    <source>
        <dbReference type="ARBA" id="ARBA00008029"/>
    </source>
</evidence>
<dbReference type="HOGENOM" id="CLU_021480_0_0_1"/>
<organism evidence="10 11">
    <name type="scientific">Piloderma croceum (strain F 1598)</name>
    <dbReference type="NCBI Taxonomy" id="765440"/>
    <lineage>
        <taxon>Eukaryota</taxon>
        <taxon>Fungi</taxon>
        <taxon>Dikarya</taxon>
        <taxon>Basidiomycota</taxon>
        <taxon>Agaricomycotina</taxon>
        <taxon>Agaricomycetes</taxon>
        <taxon>Agaricomycetidae</taxon>
        <taxon>Atheliales</taxon>
        <taxon>Atheliaceae</taxon>
        <taxon>Piloderma</taxon>
    </lineage>
</organism>
<dbReference type="GO" id="GO:0051301">
    <property type="term" value="P:cell division"/>
    <property type="evidence" value="ECO:0007669"/>
    <property type="project" value="UniProtKB-KW"/>
</dbReference>
<evidence type="ECO:0000313" key="10">
    <source>
        <dbReference type="EMBL" id="KIM73825.1"/>
    </source>
</evidence>
<dbReference type="GO" id="GO:0072686">
    <property type="term" value="C:mitotic spindle"/>
    <property type="evidence" value="ECO:0007669"/>
    <property type="project" value="TreeGrafter"/>
</dbReference>
<keyword evidence="8" id="KW-0175">Coiled coil</keyword>
<evidence type="ECO:0000256" key="3">
    <source>
        <dbReference type="ARBA" id="ARBA00022019"/>
    </source>
</evidence>
<keyword evidence="4" id="KW-0132">Cell division</keyword>
<feature type="region of interest" description="Disordered" evidence="9">
    <location>
        <begin position="98"/>
        <end position="119"/>
    </location>
</feature>